<dbReference type="AlphaFoldDB" id="F2DFJ0"/>
<organism evidence="1">
    <name type="scientific">Hordeum vulgare subsp. vulgare</name>
    <name type="common">Domesticated barley</name>
    <dbReference type="NCBI Taxonomy" id="112509"/>
    <lineage>
        <taxon>Eukaryota</taxon>
        <taxon>Viridiplantae</taxon>
        <taxon>Streptophyta</taxon>
        <taxon>Embryophyta</taxon>
        <taxon>Tracheophyta</taxon>
        <taxon>Spermatophyta</taxon>
        <taxon>Magnoliopsida</taxon>
        <taxon>Liliopsida</taxon>
        <taxon>Poales</taxon>
        <taxon>Poaceae</taxon>
        <taxon>BOP clade</taxon>
        <taxon>Pooideae</taxon>
        <taxon>Triticodae</taxon>
        <taxon>Triticeae</taxon>
        <taxon>Hordeinae</taxon>
        <taxon>Hordeum</taxon>
    </lineage>
</organism>
<evidence type="ECO:0000313" key="1">
    <source>
        <dbReference type="EMBL" id="BAJ93861.1"/>
    </source>
</evidence>
<dbReference type="EMBL" id="AK362657">
    <property type="protein sequence ID" value="BAJ93861.1"/>
    <property type="molecule type" value="mRNA"/>
</dbReference>
<accession>F2DFJ0</accession>
<sequence length="49" mass="5463">MNPQLLVALDAATQDCSEEELTVLQTTKTLIVRVKPKTSLIPHLKIFTN</sequence>
<protein>
    <submittedName>
        <fullName evidence="1">Predicted protein</fullName>
    </submittedName>
</protein>
<proteinExistence type="evidence at transcript level"/>
<reference evidence="1" key="1">
    <citation type="journal article" date="2011" name="Plant Physiol.">
        <title>Comprehensive sequence analysis of 24,783 barley full-length cDNAs derived from 12 clone libraries.</title>
        <authorList>
            <person name="Matsumoto T."/>
            <person name="Tanaka T."/>
            <person name="Sakai H."/>
            <person name="Amano N."/>
            <person name="Kanamori H."/>
            <person name="Kurita K."/>
            <person name="Kikuta A."/>
            <person name="Kamiya K."/>
            <person name="Yamamoto M."/>
            <person name="Ikawa H."/>
            <person name="Fujii N."/>
            <person name="Hori K."/>
            <person name="Itoh T."/>
            <person name="Sato K."/>
        </authorList>
    </citation>
    <scope>NUCLEOTIDE SEQUENCE</scope>
    <source>
        <tissue evidence="1">Shoot and root</tissue>
    </source>
</reference>
<name>F2DFJ0_HORVV</name>